<dbReference type="PATRIC" id="fig|1410657.5.peg.606"/>
<evidence type="ECO:0000313" key="7">
    <source>
        <dbReference type="Proteomes" id="UP000051841"/>
    </source>
</evidence>
<evidence type="ECO:0000256" key="1">
    <source>
        <dbReference type="ARBA" id="ARBA00003535"/>
    </source>
</evidence>
<evidence type="ECO:0000256" key="5">
    <source>
        <dbReference type="ARBA" id="ARBA00023002"/>
    </source>
</evidence>
<dbReference type="SUPFAM" id="SSF51412">
    <property type="entry name" value="Inosine monophosphate dehydrogenase (IMPDH)"/>
    <property type="match status" value="1"/>
</dbReference>
<dbReference type="InterPro" id="IPR004136">
    <property type="entry name" value="NMO"/>
</dbReference>
<sequence>MRTVKIGNRELRVPIIQGGMGVGVSLGNLAGHVAKEGAMGIISSAQIGFKEKDFDKNVKEANLRALDKEIKKAKEIAHGKGMVGVNVMVALSDYAEHVKQAVKSGADAIISGAGLPMKLPELVGNAKTKIAPIVSSGKAANLILRSWDRKFKRTADFIVIEGWKAGGHLGFKKEEIAEGKCKELLDILPDVKKAIQPYVEKYNKHIPIFVAGGIYTKEDIEQALEKGADGVQIGTRFIATHECDADEAYKQYFVNAKEEDIMIVQSPVGMPGRAIKTKFMEKVAQAKQPIKKCYRCISSCNIVDAPYCITKALIDAVEGRVDDGLVFAGANGARINKIVSVKELIEELTGGEK</sequence>
<comment type="function">
    <text evidence="1">Nitronate monooxygenase that uses molecular oxygen to catalyze the oxidative denitrification of alkyl nitronates. Acts on propionate 3-nitronate (P3N), the presumed physiological substrate. Probably functions in the detoxification of P3N, a metabolic poison produced by plants and fungi as a defense mechanism.</text>
</comment>
<keyword evidence="5" id="KW-0560">Oxidoreductase</keyword>
<dbReference type="GO" id="GO:0018580">
    <property type="term" value="F:nitronate monooxygenase activity"/>
    <property type="evidence" value="ECO:0007669"/>
    <property type="project" value="InterPro"/>
</dbReference>
<dbReference type="RefSeq" id="WP_029071631.1">
    <property type="nucleotide sequence ID" value="NZ_JNKN01000022.1"/>
</dbReference>
<organism evidence="6 7">
    <name type="scientific">Kandleria vitulina DSM 20405</name>
    <dbReference type="NCBI Taxonomy" id="1410657"/>
    <lineage>
        <taxon>Bacteria</taxon>
        <taxon>Bacillati</taxon>
        <taxon>Bacillota</taxon>
        <taxon>Erysipelotrichia</taxon>
        <taxon>Erysipelotrichales</taxon>
        <taxon>Coprobacillaceae</taxon>
        <taxon>Kandleria</taxon>
    </lineage>
</organism>
<evidence type="ECO:0000256" key="4">
    <source>
        <dbReference type="ARBA" id="ARBA00022643"/>
    </source>
</evidence>
<accession>A0A0R2HBH7</accession>
<dbReference type="PANTHER" id="PTHR32332:SF18">
    <property type="entry name" value="2-NITROPROPANE DIOXYGENASE"/>
    <property type="match status" value="1"/>
</dbReference>
<dbReference type="Pfam" id="PF03060">
    <property type="entry name" value="NMO"/>
    <property type="match status" value="1"/>
</dbReference>
<keyword evidence="3" id="KW-0285">Flavoprotein</keyword>
<evidence type="ECO:0000256" key="3">
    <source>
        <dbReference type="ARBA" id="ARBA00022630"/>
    </source>
</evidence>
<evidence type="ECO:0000256" key="2">
    <source>
        <dbReference type="ARBA" id="ARBA00013457"/>
    </source>
</evidence>
<dbReference type="PANTHER" id="PTHR32332">
    <property type="entry name" value="2-NITROPROPANE DIOXYGENASE"/>
    <property type="match status" value="1"/>
</dbReference>
<name>A0A0R2HBH7_9FIRM</name>
<dbReference type="CDD" id="cd04730">
    <property type="entry name" value="NPD_like"/>
    <property type="match status" value="1"/>
</dbReference>
<keyword evidence="7" id="KW-1185">Reference proteome</keyword>
<dbReference type="Gene3D" id="3.20.20.70">
    <property type="entry name" value="Aldolase class I"/>
    <property type="match status" value="1"/>
</dbReference>
<comment type="caution">
    <text evidence="6">The sequence shown here is derived from an EMBL/GenBank/DDBJ whole genome shotgun (WGS) entry which is preliminary data.</text>
</comment>
<reference evidence="6 7" key="1">
    <citation type="journal article" date="2015" name="Genome Announc.">
        <title>Expanding the biotechnology potential of lactobacilli through comparative genomics of 213 strains and associated genera.</title>
        <authorList>
            <person name="Sun Z."/>
            <person name="Harris H.M."/>
            <person name="McCann A."/>
            <person name="Guo C."/>
            <person name="Argimon S."/>
            <person name="Zhang W."/>
            <person name="Yang X."/>
            <person name="Jeffery I.B."/>
            <person name="Cooney J.C."/>
            <person name="Kagawa T.F."/>
            <person name="Liu W."/>
            <person name="Song Y."/>
            <person name="Salvetti E."/>
            <person name="Wrobel A."/>
            <person name="Rasinkangas P."/>
            <person name="Parkhill J."/>
            <person name="Rea M.C."/>
            <person name="O'Sullivan O."/>
            <person name="Ritari J."/>
            <person name="Douillard F.P."/>
            <person name="Paul Ross R."/>
            <person name="Yang R."/>
            <person name="Briner A.E."/>
            <person name="Felis G.E."/>
            <person name="de Vos W.M."/>
            <person name="Barrangou R."/>
            <person name="Klaenhammer T.R."/>
            <person name="Caufield P.W."/>
            <person name="Cui Y."/>
            <person name="Zhang H."/>
            <person name="O'Toole P.W."/>
        </authorList>
    </citation>
    <scope>NUCLEOTIDE SEQUENCE [LARGE SCALE GENOMIC DNA]</scope>
    <source>
        <strain evidence="6 7">DSM 20405</strain>
    </source>
</reference>
<evidence type="ECO:0000313" key="6">
    <source>
        <dbReference type="EMBL" id="KRN49880.1"/>
    </source>
</evidence>
<dbReference type="Proteomes" id="UP000051841">
    <property type="component" value="Unassembled WGS sequence"/>
</dbReference>
<dbReference type="AlphaFoldDB" id="A0A0R2HBH7"/>
<proteinExistence type="predicted"/>
<keyword evidence="4" id="KW-0288">FMN</keyword>
<gene>
    <name evidence="6" type="ORF">IV49_GL000581</name>
</gene>
<dbReference type="EMBL" id="JQBL01000018">
    <property type="protein sequence ID" value="KRN49880.1"/>
    <property type="molecule type" value="Genomic_DNA"/>
</dbReference>
<protein>
    <recommendedName>
        <fullName evidence="2">Probable nitronate monooxygenase</fullName>
    </recommendedName>
</protein>
<dbReference type="InterPro" id="IPR013785">
    <property type="entry name" value="Aldolase_TIM"/>
</dbReference>